<accession>C5CJR0</accession>
<dbReference type="Pfam" id="PF09931">
    <property type="entry name" value="Phage_phiJL001_Gp84_N"/>
    <property type="match status" value="1"/>
</dbReference>
<proteinExistence type="predicted"/>
<feature type="compositionally biased region" description="Gly residues" evidence="1">
    <location>
        <begin position="283"/>
        <end position="292"/>
    </location>
</feature>
<dbReference type="Pfam" id="PF09356">
    <property type="entry name" value="Phage_BR0599"/>
    <property type="match status" value="1"/>
</dbReference>
<gene>
    <name evidence="3" type="ordered locus">Vapar_2487</name>
</gene>
<dbReference type="STRING" id="543728.Vapar_2487"/>
<sequence length="292" mass="31002">MSKTVSIALKAEYAKGTTTIARCWRFERRDGEVVTVTTCARDLLISGEIYRSKEGVNPTAIAQEASAAVSNSEVNGTMAAESVSETELFAGLWDGAFVSVFEVNYRDLTMGVMNLQSGNIGDVKAGRSAFTAEVRGLTQRLQKVVGRVYTAGCPWVFGSIGSAYVPACNIDLGPLTVTGAFTSVDSLRVMTDSARGEVSDYFGAGLITITSGESAGVQMEIYAFAAGVFTLHLPMPYTVAVGDTYSVTPGCRKRFIEDCRDKWSNTNNNGGFPQVPGSDKVLGLGGTEGTNL</sequence>
<feature type="region of interest" description="Disordered" evidence="1">
    <location>
        <begin position="266"/>
        <end position="292"/>
    </location>
</feature>
<organism evidence="3">
    <name type="scientific">Variovorax paradoxus (strain S110)</name>
    <dbReference type="NCBI Taxonomy" id="543728"/>
    <lineage>
        <taxon>Bacteria</taxon>
        <taxon>Pseudomonadati</taxon>
        <taxon>Pseudomonadota</taxon>
        <taxon>Betaproteobacteria</taxon>
        <taxon>Burkholderiales</taxon>
        <taxon>Comamonadaceae</taxon>
        <taxon>Variovorax</taxon>
    </lineage>
</organism>
<feature type="domain" description="Bacteriophage phiJL001 Gp84 C-terminal" evidence="2">
    <location>
        <begin position="201"/>
        <end position="279"/>
    </location>
</feature>
<protein>
    <recommendedName>
        <fullName evidence="2">Bacteriophage phiJL001 Gp84 C-terminal domain-containing protein</fullName>
    </recommendedName>
</protein>
<dbReference type="HOGENOM" id="CLU_080134_0_0_4"/>
<evidence type="ECO:0000256" key="1">
    <source>
        <dbReference type="SAM" id="MobiDB-lite"/>
    </source>
</evidence>
<dbReference type="InterPro" id="IPR018964">
    <property type="entry name" value="Phage_phiJL001_Gp84_C"/>
</dbReference>
<dbReference type="InterPro" id="IPR011928">
    <property type="entry name" value="Phage_phiJL001_Gp84"/>
</dbReference>
<dbReference type="EMBL" id="CP001635">
    <property type="protein sequence ID" value="ACS19113.1"/>
    <property type="molecule type" value="Genomic_DNA"/>
</dbReference>
<dbReference type="eggNOG" id="COG5449">
    <property type="taxonomic scope" value="Bacteria"/>
</dbReference>
<dbReference type="OrthoDB" id="6872689at2"/>
<reference evidence="3" key="1">
    <citation type="submission" date="2009-06" db="EMBL/GenBank/DDBJ databases">
        <title>Complete sequence of chromosome 1 of Variovorax paradoxus S110.</title>
        <authorList>
            <consortium name="US DOE Joint Genome Institute"/>
            <person name="Lucas S."/>
            <person name="Copeland A."/>
            <person name="Lapidus A."/>
            <person name="Glavina del Rio T."/>
            <person name="Tice H."/>
            <person name="Bruce D."/>
            <person name="Goodwin L."/>
            <person name="Pitluck S."/>
            <person name="Chertkov O."/>
            <person name="Brettin T."/>
            <person name="Detter J.C."/>
            <person name="Han C."/>
            <person name="Larimer F."/>
            <person name="Land M."/>
            <person name="Hauser L."/>
            <person name="Kyrpides N."/>
            <person name="Ovchinnikova G."/>
            <person name="Orwin P."/>
            <person name="Leadbetter J.R."/>
            <person name="Spain J.C."/>
            <person name="Han J.I."/>
        </authorList>
    </citation>
    <scope>NUCLEOTIDE SEQUENCE</scope>
    <source>
        <strain evidence="3">S110</strain>
    </source>
</reference>
<dbReference type="AlphaFoldDB" id="C5CJR0"/>
<evidence type="ECO:0000313" key="3">
    <source>
        <dbReference type="EMBL" id="ACS19113.1"/>
    </source>
</evidence>
<evidence type="ECO:0000259" key="2">
    <source>
        <dbReference type="Pfam" id="PF09356"/>
    </source>
</evidence>
<name>C5CJR0_VARPS</name>
<dbReference type="KEGG" id="vap:Vapar_2487"/>
<dbReference type="NCBIfam" id="TIGR02218">
    <property type="entry name" value="phg_TIGR02218"/>
    <property type="match status" value="1"/>
</dbReference>